<keyword evidence="2" id="KW-1185">Reference proteome</keyword>
<evidence type="ECO:0000313" key="1">
    <source>
        <dbReference type="EMBL" id="ETW98926.1"/>
    </source>
</evidence>
<evidence type="ECO:0000313" key="2">
    <source>
        <dbReference type="Proteomes" id="UP000019140"/>
    </source>
</evidence>
<organism evidence="1 2">
    <name type="scientific">Candidatus Entotheonella gemina</name>
    <dbReference type="NCBI Taxonomy" id="1429439"/>
    <lineage>
        <taxon>Bacteria</taxon>
        <taxon>Pseudomonadati</taxon>
        <taxon>Nitrospinota/Tectimicrobiota group</taxon>
        <taxon>Candidatus Tectimicrobiota</taxon>
        <taxon>Candidatus Entotheonellia</taxon>
        <taxon>Candidatus Entotheonellales</taxon>
        <taxon>Candidatus Entotheonellaceae</taxon>
        <taxon>Candidatus Entotheonella</taxon>
    </lineage>
</organism>
<reference evidence="1 2" key="1">
    <citation type="journal article" date="2014" name="Nature">
        <title>An environmental bacterial taxon with a large and distinct metabolic repertoire.</title>
        <authorList>
            <person name="Wilson M.C."/>
            <person name="Mori T."/>
            <person name="Ruckert C."/>
            <person name="Uria A.R."/>
            <person name="Helf M.J."/>
            <person name="Takada K."/>
            <person name="Gernert C."/>
            <person name="Steffens U.A."/>
            <person name="Heycke N."/>
            <person name="Schmitt S."/>
            <person name="Rinke C."/>
            <person name="Helfrich E.J."/>
            <person name="Brachmann A.O."/>
            <person name="Gurgui C."/>
            <person name="Wakimoto T."/>
            <person name="Kracht M."/>
            <person name="Crusemann M."/>
            <person name="Hentschel U."/>
            <person name="Abe I."/>
            <person name="Matsunaga S."/>
            <person name="Kalinowski J."/>
            <person name="Takeyama H."/>
            <person name="Piel J."/>
        </authorList>
    </citation>
    <scope>NUCLEOTIDE SEQUENCE [LARGE SCALE GENOMIC DNA]</scope>
    <source>
        <strain evidence="2">TSY2</strain>
    </source>
</reference>
<name>W4LNH4_9BACT</name>
<dbReference type="Proteomes" id="UP000019140">
    <property type="component" value="Unassembled WGS sequence"/>
</dbReference>
<dbReference type="HOGENOM" id="CLU_1657617_0_0_7"/>
<comment type="caution">
    <text evidence="1">The sequence shown here is derived from an EMBL/GenBank/DDBJ whole genome shotgun (WGS) entry which is preliminary data.</text>
</comment>
<gene>
    <name evidence="1" type="ORF">ETSY2_41910</name>
</gene>
<proteinExistence type="predicted"/>
<sequence length="159" mass="17655">MRIIFMGYRIPKIYQQAIAKVLGNVALKALNDVRAGRLIRTNHVAIDFGIELGRQLGGAHQITEHHGELTTFGFRNRWPAWRSLGLNLGLRLWLHGASGGQVVSAGVTKSASWWVDMVTCRTGPIQLSATGITKSRAVWILMLTLETLHIDLQRRSSST</sequence>
<accession>W4LNH4</accession>
<dbReference type="EMBL" id="AZHX01001893">
    <property type="protein sequence ID" value="ETW98926.1"/>
    <property type="molecule type" value="Genomic_DNA"/>
</dbReference>
<protein>
    <submittedName>
        <fullName evidence="1">Uncharacterized protein</fullName>
    </submittedName>
</protein>
<dbReference type="AlphaFoldDB" id="W4LNH4"/>